<dbReference type="GO" id="GO:0016301">
    <property type="term" value="F:kinase activity"/>
    <property type="evidence" value="ECO:0007669"/>
    <property type="project" value="UniProtKB-KW"/>
</dbReference>
<evidence type="ECO:0000256" key="3">
    <source>
        <dbReference type="ARBA" id="ARBA00012438"/>
    </source>
</evidence>
<sequence length="359" mass="40935">MSIRNRLIASNIAMIVIPILSFFLFEIVLGIFLIRRLDGDSIEIFIKIRFGFLLLIIIITNGLLTFFVSKSIIKPVGKLIEAAEQISKGNLDFHIKAITNDELGQLAETFDRMRDKLKESAELQLKYEENRKDLIANISHDLKTPITSIKGYVEGIRDGVANTPEKMNRYIQTIYSKAIDMDHLIDELFLFSKLDLNRIPFHFETFDFYTYIVDFLDELRFELEGEGIAVTFQADQADSYQVMADREQLKRVVTNLIHNSLKYLDKEEKHIHVHMEAFGDKVITRIEDNGGGISDEALPNIFDRFYRADSSRNTATGGSGLGLAIVKRIVEEHGGEIWAESKLGDGTSIFFTLKKQVSK</sequence>
<dbReference type="InterPro" id="IPR036890">
    <property type="entry name" value="HATPase_C_sf"/>
</dbReference>
<keyword evidence="11 14" id="KW-1133">Transmembrane helix</keyword>
<dbReference type="SUPFAM" id="SSF55874">
    <property type="entry name" value="ATPase domain of HSP90 chaperone/DNA topoisomerase II/histidine kinase"/>
    <property type="match status" value="1"/>
</dbReference>
<evidence type="ECO:0000256" key="14">
    <source>
        <dbReference type="SAM" id="Phobius"/>
    </source>
</evidence>
<evidence type="ECO:0000256" key="11">
    <source>
        <dbReference type="ARBA" id="ARBA00022989"/>
    </source>
</evidence>
<dbReference type="Gene3D" id="3.30.565.10">
    <property type="entry name" value="Histidine kinase-like ATPase, C-terminal domain"/>
    <property type="match status" value="1"/>
</dbReference>
<keyword evidence="8" id="KW-0547">Nucleotide-binding</keyword>
<comment type="caution">
    <text evidence="17">The sequence shown here is derived from an EMBL/GenBank/DDBJ whole genome shotgun (WGS) entry which is preliminary data.</text>
</comment>
<evidence type="ECO:0000256" key="12">
    <source>
        <dbReference type="ARBA" id="ARBA00023012"/>
    </source>
</evidence>
<dbReference type="InterPro" id="IPR050398">
    <property type="entry name" value="HssS/ArlS-like"/>
</dbReference>
<dbReference type="InterPro" id="IPR036097">
    <property type="entry name" value="HisK_dim/P_sf"/>
</dbReference>
<dbReference type="InterPro" id="IPR004358">
    <property type="entry name" value="Sig_transdc_His_kin-like_C"/>
</dbReference>
<gene>
    <name evidence="17" type="ORF">ACFYKT_09715</name>
</gene>
<dbReference type="SMART" id="SM00388">
    <property type="entry name" value="HisKA"/>
    <property type="match status" value="1"/>
</dbReference>
<name>A0ABW6JXJ1_9BACI</name>
<dbReference type="SMART" id="SM00304">
    <property type="entry name" value="HAMP"/>
    <property type="match status" value="1"/>
</dbReference>
<dbReference type="PANTHER" id="PTHR45528">
    <property type="entry name" value="SENSOR HISTIDINE KINASE CPXA"/>
    <property type="match status" value="1"/>
</dbReference>
<protein>
    <recommendedName>
        <fullName evidence="3">histidine kinase</fullName>
        <ecNumber evidence="3">2.7.13.3</ecNumber>
    </recommendedName>
</protein>
<dbReference type="CDD" id="cd06225">
    <property type="entry name" value="HAMP"/>
    <property type="match status" value="1"/>
</dbReference>
<keyword evidence="13 14" id="KW-0472">Membrane</keyword>
<evidence type="ECO:0000256" key="1">
    <source>
        <dbReference type="ARBA" id="ARBA00000085"/>
    </source>
</evidence>
<dbReference type="Proteomes" id="UP001601058">
    <property type="component" value="Unassembled WGS sequence"/>
</dbReference>
<accession>A0ABW6JXJ1</accession>
<evidence type="ECO:0000256" key="4">
    <source>
        <dbReference type="ARBA" id="ARBA00022475"/>
    </source>
</evidence>
<keyword evidence="18" id="KW-1185">Reference proteome</keyword>
<proteinExistence type="predicted"/>
<keyword evidence="6" id="KW-0808">Transferase</keyword>
<evidence type="ECO:0000256" key="6">
    <source>
        <dbReference type="ARBA" id="ARBA00022679"/>
    </source>
</evidence>
<dbReference type="InterPro" id="IPR003660">
    <property type="entry name" value="HAMP_dom"/>
</dbReference>
<dbReference type="CDD" id="cd00082">
    <property type="entry name" value="HisKA"/>
    <property type="match status" value="1"/>
</dbReference>
<dbReference type="Gene3D" id="1.10.287.130">
    <property type="match status" value="1"/>
</dbReference>
<evidence type="ECO:0000256" key="5">
    <source>
        <dbReference type="ARBA" id="ARBA00022553"/>
    </source>
</evidence>
<dbReference type="InterPro" id="IPR005467">
    <property type="entry name" value="His_kinase_dom"/>
</dbReference>
<comment type="subcellular location">
    <subcellularLocation>
        <location evidence="2">Cell membrane</location>
        <topology evidence="2">Multi-pass membrane protein</topology>
    </subcellularLocation>
</comment>
<keyword evidence="7 14" id="KW-0812">Transmembrane</keyword>
<dbReference type="CDD" id="cd00075">
    <property type="entry name" value="HATPase"/>
    <property type="match status" value="1"/>
</dbReference>
<evidence type="ECO:0000259" key="16">
    <source>
        <dbReference type="PROSITE" id="PS50885"/>
    </source>
</evidence>
<feature type="transmembrane region" description="Helical" evidence="14">
    <location>
        <begin position="46"/>
        <end position="68"/>
    </location>
</feature>
<comment type="catalytic activity">
    <reaction evidence="1">
        <text>ATP + protein L-histidine = ADP + protein N-phospho-L-histidine.</text>
        <dbReference type="EC" id="2.7.13.3"/>
    </reaction>
</comment>
<feature type="domain" description="Histidine kinase" evidence="15">
    <location>
        <begin position="137"/>
        <end position="357"/>
    </location>
</feature>
<keyword evidence="5" id="KW-0597">Phosphoprotein</keyword>
<keyword evidence="12" id="KW-0902">Two-component regulatory system</keyword>
<evidence type="ECO:0000256" key="7">
    <source>
        <dbReference type="ARBA" id="ARBA00022692"/>
    </source>
</evidence>
<dbReference type="EMBL" id="JBIACJ010000004">
    <property type="protein sequence ID" value="MFE8696611.1"/>
    <property type="molecule type" value="Genomic_DNA"/>
</dbReference>
<dbReference type="EC" id="2.7.13.3" evidence="3"/>
<evidence type="ECO:0000259" key="15">
    <source>
        <dbReference type="PROSITE" id="PS50109"/>
    </source>
</evidence>
<feature type="domain" description="HAMP" evidence="16">
    <location>
        <begin position="70"/>
        <end position="122"/>
    </location>
</feature>
<evidence type="ECO:0000256" key="10">
    <source>
        <dbReference type="ARBA" id="ARBA00022840"/>
    </source>
</evidence>
<keyword evidence="10" id="KW-0067">ATP-binding</keyword>
<dbReference type="PRINTS" id="PR00344">
    <property type="entry name" value="BCTRLSENSOR"/>
</dbReference>
<dbReference type="SMART" id="SM00387">
    <property type="entry name" value="HATPase_c"/>
    <property type="match status" value="1"/>
</dbReference>
<evidence type="ECO:0000256" key="2">
    <source>
        <dbReference type="ARBA" id="ARBA00004651"/>
    </source>
</evidence>
<evidence type="ECO:0000256" key="8">
    <source>
        <dbReference type="ARBA" id="ARBA00022741"/>
    </source>
</evidence>
<evidence type="ECO:0000256" key="9">
    <source>
        <dbReference type="ARBA" id="ARBA00022777"/>
    </source>
</evidence>
<dbReference type="PROSITE" id="PS50885">
    <property type="entry name" value="HAMP"/>
    <property type="match status" value="1"/>
</dbReference>
<dbReference type="Gene3D" id="6.10.340.10">
    <property type="match status" value="1"/>
</dbReference>
<organism evidence="17 18">
    <name type="scientific">Cytobacillus mangrovibacter</name>
    <dbReference type="NCBI Taxonomy" id="3299024"/>
    <lineage>
        <taxon>Bacteria</taxon>
        <taxon>Bacillati</taxon>
        <taxon>Bacillota</taxon>
        <taxon>Bacilli</taxon>
        <taxon>Bacillales</taxon>
        <taxon>Bacillaceae</taxon>
        <taxon>Cytobacillus</taxon>
    </lineage>
</organism>
<dbReference type="Pfam" id="PF02518">
    <property type="entry name" value="HATPase_c"/>
    <property type="match status" value="1"/>
</dbReference>
<dbReference type="InterPro" id="IPR003661">
    <property type="entry name" value="HisK_dim/P_dom"/>
</dbReference>
<evidence type="ECO:0000313" key="17">
    <source>
        <dbReference type="EMBL" id="MFE8696611.1"/>
    </source>
</evidence>
<dbReference type="RefSeq" id="WP_389218890.1">
    <property type="nucleotide sequence ID" value="NZ_JBIACJ010000004.1"/>
</dbReference>
<dbReference type="PROSITE" id="PS50109">
    <property type="entry name" value="HIS_KIN"/>
    <property type="match status" value="1"/>
</dbReference>
<evidence type="ECO:0000256" key="13">
    <source>
        <dbReference type="ARBA" id="ARBA00023136"/>
    </source>
</evidence>
<feature type="transmembrane region" description="Helical" evidence="14">
    <location>
        <begin position="12"/>
        <end position="34"/>
    </location>
</feature>
<keyword evidence="9 17" id="KW-0418">Kinase</keyword>
<dbReference type="SUPFAM" id="SSF47384">
    <property type="entry name" value="Homodimeric domain of signal transducing histidine kinase"/>
    <property type="match status" value="1"/>
</dbReference>
<reference evidence="17 18" key="1">
    <citation type="submission" date="2024-08" db="EMBL/GenBank/DDBJ databases">
        <title>Two novel Cytobacillus novel species.</title>
        <authorList>
            <person name="Liu G."/>
        </authorList>
    </citation>
    <scope>NUCLEOTIDE SEQUENCE [LARGE SCALE GENOMIC DNA]</scope>
    <source>
        <strain evidence="17 18">FJAT-53684</strain>
    </source>
</reference>
<dbReference type="Pfam" id="PF00512">
    <property type="entry name" value="HisKA"/>
    <property type="match status" value="1"/>
</dbReference>
<dbReference type="PANTHER" id="PTHR45528:SF1">
    <property type="entry name" value="SENSOR HISTIDINE KINASE CPXA"/>
    <property type="match status" value="1"/>
</dbReference>
<keyword evidence="4" id="KW-1003">Cell membrane</keyword>
<evidence type="ECO:0000313" key="18">
    <source>
        <dbReference type="Proteomes" id="UP001601058"/>
    </source>
</evidence>
<dbReference type="InterPro" id="IPR003594">
    <property type="entry name" value="HATPase_dom"/>
</dbReference>
<dbReference type="SUPFAM" id="SSF158472">
    <property type="entry name" value="HAMP domain-like"/>
    <property type="match status" value="1"/>
</dbReference>
<dbReference type="Pfam" id="PF00672">
    <property type="entry name" value="HAMP"/>
    <property type="match status" value="1"/>
</dbReference>